<evidence type="ECO:0000313" key="1">
    <source>
        <dbReference type="EMBL" id="CAD8153716.1"/>
    </source>
</evidence>
<dbReference type="AlphaFoldDB" id="A0A8S1TS10"/>
<gene>
    <name evidence="1" type="ORF">POCTA_138.1.T0280156</name>
</gene>
<name>A0A8S1TS10_PAROT</name>
<sequence length="107" mass="12455">MKILSIKTFQAYQPDPEIEKINSKYNTTQKNTQIEQPLTHWPSNIFNRTKKTNLKANIKIVKKSLNSKKIILHSIFNLTKLNIGTLIQNGRTNLQIQMILRILVLKI</sequence>
<dbReference type="Proteomes" id="UP000683925">
    <property type="component" value="Unassembled WGS sequence"/>
</dbReference>
<organism evidence="1 2">
    <name type="scientific">Paramecium octaurelia</name>
    <dbReference type="NCBI Taxonomy" id="43137"/>
    <lineage>
        <taxon>Eukaryota</taxon>
        <taxon>Sar</taxon>
        <taxon>Alveolata</taxon>
        <taxon>Ciliophora</taxon>
        <taxon>Intramacronucleata</taxon>
        <taxon>Oligohymenophorea</taxon>
        <taxon>Peniculida</taxon>
        <taxon>Parameciidae</taxon>
        <taxon>Paramecium</taxon>
    </lineage>
</organism>
<protein>
    <submittedName>
        <fullName evidence="1">Uncharacterized protein</fullName>
    </submittedName>
</protein>
<evidence type="ECO:0000313" key="2">
    <source>
        <dbReference type="Proteomes" id="UP000683925"/>
    </source>
</evidence>
<comment type="caution">
    <text evidence="1">The sequence shown here is derived from an EMBL/GenBank/DDBJ whole genome shotgun (WGS) entry which is preliminary data.</text>
</comment>
<proteinExistence type="predicted"/>
<dbReference type="EMBL" id="CAJJDP010000028">
    <property type="protein sequence ID" value="CAD8153716.1"/>
    <property type="molecule type" value="Genomic_DNA"/>
</dbReference>
<keyword evidence="2" id="KW-1185">Reference proteome</keyword>
<accession>A0A8S1TS10</accession>
<reference evidence="1" key="1">
    <citation type="submission" date="2021-01" db="EMBL/GenBank/DDBJ databases">
        <authorList>
            <consortium name="Genoscope - CEA"/>
            <person name="William W."/>
        </authorList>
    </citation>
    <scope>NUCLEOTIDE SEQUENCE</scope>
</reference>